<feature type="compositionally biased region" description="Basic and acidic residues" evidence="1">
    <location>
        <begin position="1"/>
        <end position="22"/>
    </location>
</feature>
<reference evidence="2" key="2">
    <citation type="submission" date="2015-03" db="UniProtKB">
        <authorList>
            <consortium name="EnsemblPlants"/>
        </authorList>
    </citation>
    <scope>IDENTIFICATION</scope>
</reference>
<organism evidence="2">
    <name type="scientific">Oryza barthii</name>
    <dbReference type="NCBI Taxonomy" id="65489"/>
    <lineage>
        <taxon>Eukaryota</taxon>
        <taxon>Viridiplantae</taxon>
        <taxon>Streptophyta</taxon>
        <taxon>Embryophyta</taxon>
        <taxon>Tracheophyta</taxon>
        <taxon>Spermatophyta</taxon>
        <taxon>Magnoliopsida</taxon>
        <taxon>Liliopsida</taxon>
        <taxon>Poales</taxon>
        <taxon>Poaceae</taxon>
        <taxon>BOP clade</taxon>
        <taxon>Oryzoideae</taxon>
        <taxon>Oryzeae</taxon>
        <taxon>Oryzinae</taxon>
        <taxon>Oryza</taxon>
    </lineage>
</organism>
<proteinExistence type="predicted"/>
<dbReference type="Gramene" id="OBART01G22110.1">
    <property type="protein sequence ID" value="OBART01G22110.1"/>
    <property type="gene ID" value="OBART01G22110"/>
</dbReference>
<dbReference type="PaxDb" id="65489-OBART01G22110.1"/>
<accession>A0A0D3ER13</accession>
<sequence>MANVRHREAASRRMAEESDGGRRRLSWLLGACSREPDVGSPGSGSNAPGDGTRQPGTRWRDS</sequence>
<dbReference type="EnsemblPlants" id="OBART01G22110.1">
    <property type="protein sequence ID" value="OBART01G22110.1"/>
    <property type="gene ID" value="OBART01G22110"/>
</dbReference>
<name>A0A0D3ER13_9ORYZ</name>
<evidence type="ECO:0000313" key="3">
    <source>
        <dbReference type="Proteomes" id="UP000026960"/>
    </source>
</evidence>
<protein>
    <submittedName>
        <fullName evidence="2">Uncharacterized protein</fullName>
    </submittedName>
</protein>
<evidence type="ECO:0000256" key="1">
    <source>
        <dbReference type="SAM" id="MobiDB-lite"/>
    </source>
</evidence>
<feature type="region of interest" description="Disordered" evidence="1">
    <location>
        <begin position="1"/>
        <end position="62"/>
    </location>
</feature>
<dbReference type="AlphaFoldDB" id="A0A0D3ER13"/>
<evidence type="ECO:0000313" key="2">
    <source>
        <dbReference type="EnsemblPlants" id="OBART01G22110.1"/>
    </source>
</evidence>
<reference evidence="2" key="1">
    <citation type="journal article" date="2009" name="Rice">
        <title>De Novo Next Generation Sequencing of Plant Genomes.</title>
        <authorList>
            <person name="Rounsley S."/>
            <person name="Marri P.R."/>
            <person name="Yu Y."/>
            <person name="He R."/>
            <person name="Sisneros N."/>
            <person name="Goicoechea J.L."/>
            <person name="Lee S.J."/>
            <person name="Angelova A."/>
            <person name="Kudrna D."/>
            <person name="Luo M."/>
            <person name="Affourtit J."/>
            <person name="Desany B."/>
            <person name="Knight J."/>
            <person name="Niazi F."/>
            <person name="Egholm M."/>
            <person name="Wing R.A."/>
        </authorList>
    </citation>
    <scope>NUCLEOTIDE SEQUENCE [LARGE SCALE GENOMIC DNA]</scope>
    <source>
        <strain evidence="2">cv. IRGC 105608</strain>
    </source>
</reference>
<dbReference type="HOGENOM" id="CLU_2907607_0_0_1"/>
<keyword evidence="3" id="KW-1185">Reference proteome</keyword>
<dbReference type="Proteomes" id="UP000026960">
    <property type="component" value="Chromosome 1"/>
</dbReference>